<reference evidence="1" key="1">
    <citation type="submission" date="2022-10" db="EMBL/GenBank/DDBJ databases">
        <title>Comparative genomic analysis of Cohnella hashimotonis sp. nov., isolated from the International Space Station.</title>
        <authorList>
            <person name="Simpson A."/>
            <person name="Venkateswaran K."/>
        </authorList>
    </citation>
    <scope>NUCLEOTIDE SEQUENCE</scope>
    <source>
        <strain evidence="1">DSM 28161</strain>
    </source>
</reference>
<dbReference type="EMBL" id="JAPDIA010000009">
    <property type="protein sequence ID" value="MDG0814639.1"/>
    <property type="molecule type" value="Genomic_DNA"/>
</dbReference>
<sequence length="67" mass="7461">MACTCPTNYILDGEIPQYTYCVAKTCSANGTTYPKEYWINKTIQCTNTIVPYNVSYVNCDQQGGCCV</sequence>
<gene>
    <name evidence="1" type="ORF">OMP40_39150</name>
</gene>
<dbReference type="RefSeq" id="WP_277539604.1">
    <property type="nucleotide sequence ID" value="NZ_JAPDIA010000009.1"/>
</dbReference>
<name>A0A9X4L0E4_9BACL</name>
<proteinExistence type="predicted"/>
<protein>
    <submittedName>
        <fullName evidence="1">Uncharacterized protein</fullName>
    </submittedName>
</protein>
<evidence type="ECO:0000313" key="2">
    <source>
        <dbReference type="Proteomes" id="UP001153404"/>
    </source>
</evidence>
<dbReference type="Proteomes" id="UP001153404">
    <property type="component" value="Unassembled WGS sequence"/>
</dbReference>
<comment type="caution">
    <text evidence="1">The sequence shown here is derived from an EMBL/GenBank/DDBJ whole genome shotgun (WGS) entry which is preliminary data.</text>
</comment>
<evidence type="ECO:0000313" key="1">
    <source>
        <dbReference type="EMBL" id="MDG0814639.1"/>
    </source>
</evidence>
<keyword evidence="2" id="KW-1185">Reference proteome</keyword>
<dbReference type="AlphaFoldDB" id="A0A9X4L0E4"/>
<accession>A0A9X4L0E4</accession>
<organism evidence="1 2">
    <name type="scientific">Cohnella rhizosphaerae</name>
    <dbReference type="NCBI Taxonomy" id="1457232"/>
    <lineage>
        <taxon>Bacteria</taxon>
        <taxon>Bacillati</taxon>
        <taxon>Bacillota</taxon>
        <taxon>Bacilli</taxon>
        <taxon>Bacillales</taxon>
        <taxon>Paenibacillaceae</taxon>
        <taxon>Cohnella</taxon>
    </lineage>
</organism>